<comment type="cofactor">
    <cofactor evidence="1">
        <name>Mn(2+)</name>
        <dbReference type="ChEBI" id="CHEBI:29035"/>
    </cofactor>
</comment>
<protein>
    <recommendedName>
        <fullName evidence="6">dolichyl-diphosphooligosaccharide--protein glycotransferase</fullName>
        <ecNumber evidence="6">2.4.99.18</ecNumber>
    </recommendedName>
</protein>
<evidence type="ECO:0000256" key="8">
    <source>
        <dbReference type="ARBA" id="ARBA00022679"/>
    </source>
</evidence>
<evidence type="ECO:0000256" key="12">
    <source>
        <dbReference type="ARBA" id="ARBA00022989"/>
    </source>
</evidence>
<feature type="domain" description="Oligosaccharyl transferase STT3 N-terminal" evidence="17">
    <location>
        <begin position="18"/>
        <end position="431"/>
    </location>
</feature>
<dbReference type="Pfam" id="PF02516">
    <property type="entry name" value="STT3"/>
    <property type="match status" value="1"/>
</dbReference>
<comment type="subcellular location">
    <subcellularLocation>
        <location evidence="3">Endomembrane system</location>
        <topology evidence="3">Multi-pass membrane protein</topology>
    </subcellularLocation>
</comment>
<feature type="transmembrane region" description="Helical" evidence="16">
    <location>
        <begin position="99"/>
        <end position="118"/>
    </location>
</feature>
<dbReference type="InterPro" id="IPR048999">
    <property type="entry name" value="STT3-PglB_core"/>
</dbReference>
<keyword evidence="11" id="KW-0460">Magnesium</keyword>
<dbReference type="InterPro" id="IPR003674">
    <property type="entry name" value="Oligo_trans_STT3"/>
</dbReference>
<feature type="transmembrane region" description="Helical" evidence="16">
    <location>
        <begin position="421"/>
        <end position="440"/>
    </location>
</feature>
<comment type="similarity">
    <text evidence="5">Belongs to the STT3 family.</text>
</comment>
<evidence type="ECO:0000256" key="3">
    <source>
        <dbReference type="ARBA" id="ARBA00004127"/>
    </source>
</evidence>
<evidence type="ECO:0000256" key="7">
    <source>
        <dbReference type="ARBA" id="ARBA00022676"/>
    </source>
</evidence>
<dbReference type="EMBL" id="JAHBMH010000063">
    <property type="protein sequence ID" value="KAK1934390.1"/>
    <property type="molecule type" value="Genomic_DNA"/>
</dbReference>
<dbReference type="GO" id="GO:0046872">
    <property type="term" value="F:metal ion binding"/>
    <property type="evidence" value="ECO:0007669"/>
    <property type="project" value="UniProtKB-KW"/>
</dbReference>
<comment type="caution">
    <text evidence="19">The sequence shown here is derived from an EMBL/GenBank/DDBJ whole genome shotgun (WGS) entry which is preliminary data.</text>
</comment>
<evidence type="ECO:0000256" key="6">
    <source>
        <dbReference type="ARBA" id="ARBA00012605"/>
    </source>
</evidence>
<evidence type="ECO:0000256" key="11">
    <source>
        <dbReference type="ARBA" id="ARBA00022842"/>
    </source>
</evidence>
<evidence type="ECO:0000256" key="1">
    <source>
        <dbReference type="ARBA" id="ARBA00001936"/>
    </source>
</evidence>
<name>A0AAD9G9Q7_BABDI</name>
<sequence length="681" mass="75984">MDQKTYSRGTGRWWTDTRIILALIAIHGFLIRTFSAVKHEVVLHEYDPYFNYKCTEFIHRYGVAKFWQAFDDGKTCRAKIHADAGSWYPFGRKVGQTTYPGLMLLAYAAHTLIQYVGINASLKTVCIFLPPVCSLATVYAVYMLAKEITSNECAALTSAFFIGSLPALISRTHNGEITKDAGAFDNEAVAIPLMVWAFYAWLAAVRSPSLWASALAALTTFLMALSWGGYVFVVNAIACFTLAAIVLNVRRKQACAVYVVYHALTVTLCFSVPMIANAVLTTMEMKLPHLAFAAAVTYIATTGFAGGGSMPKCAYVCAPIAAFTWLLVIANTTENTSSLTLRLKSLLKPGRSAAGNPLVASISEHQPTRWTNVVLDFWVSLIYNPIGLYTCFKTDLQIGYLALAMYAVFASYFAAAMVRLGLIFAPAAAILTGIGLTYTLDATKKNALMIVYAITAMLMIAHVTHSTAVASNIYSNPNVMLSWQTKEGKRMVIDDFRDAYSWMRHNVPRKSVVMAWWDYGYQLKQMANCTVMTDNNTSNYEQIALTAMIFASEEKQAHKMLTQLNVQYVMVVYGGVAKYSMDDINKFMWMVRIAASVFPQVQRARFLGNRGKELRKQTLLYKLCYQGLHGMSEFDNVRETKIDPKPIQLKYFTEVFTSDLWLVRIYRVNSAQSDAHARDST</sequence>
<feature type="transmembrane region" description="Helical" evidence="16">
    <location>
        <begin position="227"/>
        <end position="249"/>
    </location>
</feature>
<organism evidence="19 20">
    <name type="scientific">Babesia divergens</name>
    <dbReference type="NCBI Taxonomy" id="32595"/>
    <lineage>
        <taxon>Eukaryota</taxon>
        <taxon>Sar</taxon>
        <taxon>Alveolata</taxon>
        <taxon>Apicomplexa</taxon>
        <taxon>Aconoidasida</taxon>
        <taxon>Piroplasmida</taxon>
        <taxon>Babesiidae</taxon>
        <taxon>Babesia</taxon>
    </lineage>
</organism>
<keyword evidence="14" id="KW-0464">Manganese</keyword>
<dbReference type="InterPro" id="IPR048307">
    <property type="entry name" value="STT3_N"/>
</dbReference>
<reference evidence="19" key="2">
    <citation type="submission" date="2021-05" db="EMBL/GenBank/DDBJ databases">
        <authorList>
            <person name="Pain A."/>
        </authorList>
    </citation>
    <scope>NUCLEOTIDE SEQUENCE</scope>
    <source>
        <strain evidence="19">1802A</strain>
    </source>
</reference>
<keyword evidence="12 16" id="KW-1133">Transmembrane helix</keyword>
<evidence type="ECO:0000256" key="15">
    <source>
        <dbReference type="ARBA" id="ARBA00048829"/>
    </source>
</evidence>
<comment type="cofactor">
    <cofactor evidence="2">
        <name>Mg(2+)</name>
        <dbReference type="ChEBI" id="CHEBI:18420"/>
    </cofactor>
</comment>
<accession>A0AAD9G9Q7</accession>
<evidence type="ECO:0000313" key="20">
    <source>
        <dbReference type="Proteomes" id="UP001195914"/>
    </source>
</evidence>
<feature type="transmembrane region" description="Helical" evidence="16">
    <location>
        <begin position="20"/>
        <end position="37"/>
    </location>
</feature>
<comment type="catalytic activity">
    <reaction evidence="15">
        <text>a di-trans,poly-cis-dolichyl diphosphooligosaccharide + L-asparaginyl-[protein] = N(4)-(oligosaccharide-(1-&gt;4)-N-acetyl-beta-D-glucosaminyl-(1-&gt;4)-N-acetyl-beta-D-glucosaminyl)-L-asparaginyl-[protein] + a di-trans,poly-cis-dolichyl diphosphate + H(+)</text>
        <dbReference type="Rhea" id="RHEA:22980"/>
        <dbReference type="Rhea" id="RHEA-COMP:12804"/>
        <dbReference type="Rhea" id="RHEA-COMP:12805"/>
        <dbReference type="Rhea" id="RHEA-COMP:19506"/>
        <dbReference type="Rhea" id="RHEA-COMP:19509"/>
        <dbReference type="ChEBI" id="CHEBI:15378"/>
        <dbReference type="ChEBI" id="CHEBI:50347"/>
        <dbReference type="ChEBI" id="CHEBI:57497"/>
        <dbReference type="ChEBI" id="CHEBI:57570"/>
        <dbReference type="ChEBI" id="CHEBI:132529"/>
        <dbReference type="EC" id="2.4.99.18"/>
    </reaction>
</comment>
<feature type="transmembrane region" description="Helical" evidence="16">
    <location>
        <begin position="256"/>
        <end position="275"/>
    </location>
</feature>
<feature type="transmembrane region" description="Helical" evidence="16">
    <location>
        <begin position="447"/>
        <end position="465"/>
    </location>
</feature>
<evidence type="ECO:0000256" key="9">
    <source>
        <dbReference type="ARBA" id="ARBA00022692"/>
    </source>
</evidence>
<dbReference type="Gene3D" id="3.40.50.12610">
    <property type="match status" value="1"/>
</dbReference>
<evidence type="ECO:0000256" key="10">
    <source>
        <dbReference type="ARBA" id="ARBA00022723"/>
    </source>
</evidence>
<dbReference type="Pfam" id="PF21436">
    <property type="entry name" value="STT3-PglB_core"/>
    <property type="match status" value="1"/>
</dbReference>
<evidence type="ECO:0000256" key="13">
    <source>
        <dbReference type="ARBA" id="ARBA00023136"/>
    </source>
</evidence>
<keyword evidence="10" id="KW-0479">Metal-binding</keyword>
<gene>
    <name evidence="19" type="ORF">X943_003696</name>
</gene>
<keyword evidence="8 19" id="KW-0808">Transferase</keyword>
<dbReference type="PANTHER" id="PTHR13872">
    <property type="entry name" value="DOLICHYL-DIPHOSPHOOLIGOSACCHARIDE--PROTEIN GLYCOSYLTRANSFERASE SUBUNIT"/>
    <property type="match status" value="1"/>
</dbReference>
<comment type="pathway">
    <text evidence="4">Protein modification; protein glycosylation.</text>
</comment>
<dbReference type="Proteomes" id="UP001195914">
    <property type="component" value="Unassembled WGS sequence"/>
</dbReference>
<evidence type="ECO:0000256" key="14">
    <source>
        <dbReference type="ARBA" id="ARBA00023211"/>
    </source>
</evidence>
<keyword evidence="9 16" id="KW-0812">Transmembrane</keyword>
<keyword evidence="13 16" id="KW-0472">Membrane</keyword>
<dbReference type="GO" id="GO:0004579">
    <property type="term" value="F:dolichyl-diphosphooligosaccharide-protein glycotransferase activity"/>
    <property type="evidence" value="ECO:0007669"/>
    <property type="project" value="UniProtKB-EC"/>
</dbReference>
<dbReference type="EC" id="2.4.99.18" evidence="6"/>
<evidence type="ECO:0000256" key="4">
    <source>
        <dbReference type="ARBA" id="ARBA00004922"/>
    </source>
</evidence>
<evidence type="ECO:0000256" key="16">
    <source>
        <dbReference type="SAM" id="Phobius"/>
    </source>
</evidence>
<keyword evidence="20" id="KW-1185">Reference proteome</keyword>
<feature type="transmembrane region" description="Helical" evidence="16">
    <location>
        <begin position="125"/>
        <end position="142"/>
    </location>
</feature>
<dbReference type="GO" id="GO:0016020">
    <property type="term" value="C:membrane"/>
    <property type="evidence" value="ECO:0007669"/>
    <property type="project" value="InterPro"/>
</dbReference>
<evidence type="ECO:0000259" key="18">
    <source>
        <dbReference type="Pfam" id="PF21436"/>
    </source>
</evidence>
<feature type="transmembrane region" description="Helical" evidence="16">
    <location>
        <begin position="189"/>
        <end position="207"/>
    </location>
</feature>
<dbReference type="PANTHER" id="PTHR13872:SF1">
    <property type="entry name" value="DOLICHYL-DIPHOSPHOOLIGOSACCHARIDE--PROTEIN GLYCOSYLTRANSFERASE SUBUNIT STT3B"/>
    <property type="match status" value="1"/>
</dbReference>
<evidence type="ECO:0000256" key="2">
    <source>
        <dbReference type="ARBA" id="ARBA00001946"/>
    </source>
</evidence>
<evidence type="ECO:0000259" key="17">
    <source>
        <dbReference type="Pfam" id="PF02516"/>
    </source>
</evidence>
<reference evidence="19" key="1">
    <citation type="journal article" date="2014" name="Nucleic Acids Res.">
        <title>The evolutionary dynamics of variant antigen genes in Babesia reveal a history of genomic innovation underlying host-parasite interaction.</title>
        <authorList>
            <person name="Jackson A.P."/>
            <person name="Otto T.D."/>
            <person name="Darby A."/>
            <person name="Ramaprasad A."/>
            <person name="Xia D."/>
            <person name="Echaide I.E."/>
            <person name="Farber M."/>
            <person name="Gahlot S."/>
            <person name="Gamble J."/>
            <person name="Gupta D."/>
            <person name="Gupta Y."/>
            <person name="Jackson L."/>
            <person name="Malandrin L."/>
            <person name="Malas T.B."/>
            <person name="Moussa E."/>
            <person name="Nair M."/>
            <person name="Reid A.J."/>
            <person name="Sanders M."/>
            <person name="Sharma J."/>
            <person name="Tracey A."/>
            <person name="Quail M.A."/>
            <person name="Weir W."/>
            <person name="Wastling J.M."/>
            <person name="Hall N."/>
            <person name="Willadsen P."/>
            <person name="Lingelbach K."/>
            <person name="Shiels B."/>
            <person name="Tait A."/>
            <person name="Berriman M."/>
            <person name="Allred D.R."/>
            <person name="Pain A."/>
        </authorList>
    </citation>
    <scope>NUCLEOTIDE SEQUENCE</scope>
    <source>
        <strain evidence="19">1802A</strain>
    </source>
</reference>
<evidence type="ECO:0000256" key="5">
    <source>
        <dbReference type="ARBA" id="ARBA00010810"/>
    </source>
</evidence>
<dbReference type="GO" id="GO:0012505">
    <property type="term" value="C:endomembrane system"/>
    <property type="evidence" value="ECO:0007669"/>
    <property type="project" value="UniProtKB-SubCell"/>
</dbReference>
<feature type="transmembrane region" description="Helical" evidence="16">
    <location>
        <begin position="398"/>
        <end position="415"/>
    </location>
</feature>
<dbReference type="AlphaFoldDB" id="A0AAD9G9Q7"/>
<proteinExistence type="inferred from homology"/>
<evidence type="ECO:0000313" key="19">
    <source>
        <dbReference type="EMBL" id="KAK1934390.1"/>
    </source>
</evidence>
<feature type="transmembrane region" description="Helical" evidence="16">
    <location>
        <begin position="148"/>
        <end position="169"/>
    </location>
</feature>
<feature type="transmembrane region" description="Helical" evidence="16">
    <location>
        <begin position="287"/>
        <end position="306"/>
    </location>
</feature>
<keyword evidence="7" id="KW-0328">Glycosyltransferase</keyword>
<feature type="domain" description="STT3/PglB/AglB core" evidence="18">
    <location>
        <begin position="509"/>
        <end position="586"/>
    </location>
</feature>